<reference evidence="1" key="1">
    <citation type="journal article" date="2019" name="Sci. Rep.">
        <title>Draft genome of Tanacetum cinerariifolium, the natural source of mosquito coil.</title>
        <authorList>
            <person name="Yamashiro T."/>
            <person name="Shiraishi A."/>
            <person name="Satake H."/>
            <person name="Nakayama K."/>
        </authorList>
    </citation>
    <scope>NUCLEOTIDE SEQUENCE</scope>
</reference>
<protein>
    <submittedName>
        <fullName evidence="1">Uncharacterized protein</fullName>
    </submittedName>
</protein>
<dbReference type="EMBL" id="BKCJ010010839">
    <property type="protein sequence ID" value="GEU93381.1"/>
    <property type="molecule type" value="Genomic_DNA"/>
</dbReference>
<sequence length="188" mass="20641">MVPSNNLGPDLSGKAINETKYRGFDLKGYSDSDYARCNMDRKSTLGGKTGGLDQISNKDATILYCLENGVKVDYAKLIWEDIIHKLRKKTREKVVPYPSFFQLHSESASGHDALANSTAEADPRNSALNDSIPVQQVQTRSAGDGLKLAHTDSGTNEESIADEISKKIKLEDLSYLLKDTISAIFTPD</sequence>
<name>A0A6L2P4M8_TANCI</name>
<gene>
    <name evidence="1" type="ORF">Tci_065359</name>
</gene>
<dbReference type="AlphaFoldDB" id="A0A6L2P4M8"/>
<accession>A0A6L2P4M8</accession>
<proteinExistence type="predicted"/>
<organism evidence="1">
    <name type="scientific">Tanacetum cinerariifolium</name>
    <name type="common">Dalmatian daisy</name>
    <name type="synonym">Chrysanthemum cinerariifolium</name>
    <dbReference type="NCBI Taxonomy" id="118510"/>
    <lineage>
        <taxon>Eukaryota</taxon>
        <taxon>Viridiplantae</taxon>
        <taxon>Streptophyta</taxon>
        <taxon>Embryophyta</taxon>
        <taxon>Tracheophyta</taxon>
        <taxon>Spermatophyta</taxon>
        <taxon>Magnoliopsida</taxon>
        <taxon>eudicotyledons</taxon>
        <taxon>Gunneridae</taxon>
        <taxon>Pentapetalae</taxon>
        <taxon>asterids</taxon>
        <taxon>campanulids</taxon>
        <taxon>Asterales</taxon>
        <taxon>Asteraceae</taxon>
        <taxon>Asteroideae</taxon>
        <taxon>Anthemideae</taxon>
        <taxon>Anthemidinae</taxon>
        <taxon>Tanacetum</taxon>
    </lineage>
</organism>
<comment type="caution">
    <text evidence="1">The sequence shown here is derived from an EMBL/GenBank/DDBJ whole genome shotgun (WGS) entry which is preliminary data.</text>
</comment>
<evidence type="ECO:0000313" key="1">
    <source>
        <dbReference type="EMBL" id="GEU93381.1"/>
    </source>
</evidence>